<feature type="transmembrane region" description="Helical" evidence="5">
    <location>
        <begin position="175"/>
        <end position="195"/>
    </location>
</feature>
<dbReference type="Proteomes" id="UP001597263">
    <property type="component" value="Unassembled WGS sequence"/>
</dbReference>
<dbReference type="PANTHER" id="PTHR37422:SF13">
    <property type="entry name" value="LIPOPOLYSACCHARIDE BIOSYNTHESIS PROTEIN PA4999-RELATED"/>
    <property type="match status" value="1"/>
</dbReference>
<keyword evidence="8" id="KW-1185">Reference proteome</keyword>
<organism evidence="7 8">
    <name type="scientific">Pseudochrobactrum kiredjianiae</name>
    <dbReference type="NCBI Taxonomy" id="386305"/>
    <lineage>
        <taxon>Bacteria</taxon>
        <taxon>Pseudomonadati</taxon>
        <taxon>Pseudomonadota</taxon>
        <taxon>Alphaproteobacteria</taxon>
        <taxon>Hyphomicrobiales</taxon>
        <taxon>Brucellaceae</taxon>
        <taxon>Pseudochrobactrum</taxon>
    </lineage>
</organism>
<comment type="subcellular location">
    <subcellularLocation>
        <location evidence="1">Membrane</location>
        <topology evidence="1">Multi-pass membrane protein</topology>
    </subcellularLocation>
</comment>
<feature type="transmembrane region" description="Helical" evidence="5">
    <location>
        <begin position="202"/>
        <end position="226"/>
    </location>
</feature>
<evidence type="ECO:0000256" key="2">
    <source>
        <dbReference type="ARBA" id="ARBA00022692"/>
    </source>
</evidence>
<evidence type="ECO:0000313" key="7">
    <source>
        <dbReference type="EMBL" id="MFD1226536.1"/>
    </source>
</evidence>
<feature type="transmembrane region" description="Helical" evidence="5">
    <location>
        <begin position="38"/>
        <end position="53"/>
    </location>
</feature>
<gene>
    <name evidence="7" type="ORF">ACFQ35_05110</name>
</gene>
<proteinExistence type="predicted"/>
<feature type="transmembrane region" description="Helical" evidence="5">
    <location>
        <begin position="340"/>
        <end position="360"/>
    </location>
</feature>
<dbReference type="InterPro" id="IPR007016">
    <property type="entry name" value="O-antigen_ligase-rel_domated"/>
</dbReference>
<keyword evidence="2 5" id="KW-0812">Transmembrane</keyword>
<feature type="domain" description="O-antigen ligase-related" evidence="6">
    <location>
        <begin position="217"/>
        <end position="352"/>
    </location>
</feature>
<feature type="transmembrane region" description="Helical" evidence="5">
    <location>
        <begin position="232"/>
        <end position="250"/>
    </location>
</feature>
<dbReference type="Pfam" id="PF04932">
    <property type="entry name" value="Wzy_C"/>
    <property type="match status" value="1"/>
</dbReference>
<evidence type="ECO:0000256" key="5">
    <source>
        <dbReference type="SAM" id="Phobius"/>
    </source>
</evidence>
<feature type="transmembrane region" description="Helical" evidence="5">
    <location>
        <begin position="65"/>
        <end position="88"/>
    </location>
</feature>
<feature type="transmembrane region" description="Helical" evidence="5">
    <location>
        <begin position="367"/>
        <end position="384"/>
    </location>
</feature>
<feature type="transmembrane region" description="Helical" evidence="5">
    <location>
        <begin position="257"/>
        <end position="279"/>
    </location>
</feature>
<keyword evidence="3 5" id="KW-1133">Transmembrane helix</keyword>
<feature type="transmembrane region" description="Helical" evidence="5">
    <location>
        <begin position="108"/>
        <end position="132"/>
    </location>
</feature>
<dbReference type="InterPro" id="IPR051533">
    <property type="entry name" value="WaaL-like"/>
</dbReference>
<evidence type="ECO:0000313" key="8">
    <source>
        <dbReference type="Proteomes" id="UP001597263"/>
    </source>
</evidence>
<keyword evidence="4 5" id="KW-0472">Membrane</keyword>
<dbReference type="GO" id="GO:0016874">
    <property type="term" value="F:ligase activity"/>
    <property type="evidence" value="ECO:0007669"/>
    <property type="project" value="UniProtKB-KW"/>
</dbReference>
<evidence type="ECO:0000256" key="4">
    <source>
        <dbReference type="ARBA" id="ARBA00023136"/>
    </source>
</evidence>
<accession>A0ABW3V1V1</accession>
<keyword evidence="7" id="KW-0436">Ligase</keyword>
<evidence type="ECO:0000259" key="6">
    <source>
        <dbReference type="Pfam" id="PF04932"/>
    </source>
</evidence>
<sequence>MITLRTRDSKYALGLALIACLLLGGGTARSLAIDTALQIFVIICSTYAIVRIKESSSLSKEGVTLFIAVVILGIFQLLPLPISFLSAFRPDVFIPYVPGLNLPSTTATVSLSASRTLQSIVFVLVPIYYFIALSKLSQSDLIGLIPYYMIGIICNLIAAIIQYSMTTGAQLNDLLGYQVMVGMFANVNHFSTIMFSSIPLVIYLIIFMGSRALAVLILLLILIVLLTAGSRAGILIGLAITAASFTMLIWRNRVNNLLIIPLMLGAMLYLYGTIAHVGAQDIDSEYGRRYFAYTTLDGISENWVLGIGFGAFDIIFPHYETLDSLNAYFVNHAHNDYLEIVFEGGIIALLFLSAYILIFVRQAYRIINLPLQLLAMLSIITILVHSTVDYPLRTMAVAMIFAFLNALLFVKKR</sequence>
<comment type="caution">
    <text evidence="7">The sequence shown here is derived from an EMBL/GenBank/DDBJ whole genome shotgun (WGS) entry which is preliminary data.</text>
</comment>
<dbReference type="RefSeq" id="WP_289388992.1">
    <property type="nucleotide sequence ID" value="NZ_JAUCBM010000028.1"/>
</dbReference>
<evidence type="ECO:0000256" key="1">
    <source>
        <dbReference type="ARBA" id="ARBA00004141"/>
    </source>
</evidence>
<protein>
    <submittedName>
        <fullName evidence="7">O-antigen ligase family protein</fullName>
    </submittedName>
</protein>
<name>A0ABW3V1V1_9HYPH</name>
<dbReference type="EMBL" id="JBHTMA010000027">
    <property type="protein sequence ID" value="MFD1226536.1"/>
    <property type="molecule type" value="Genomic_DNA"/>
</dbReference>
<feature type="transmembrane region" description="Helical" evidence="5">
    <location>
        <begin position="390"/>
        <end position="410"/>
    </location>
</feature>
<evidence type="ECO:0000256" key="3">
    <source>
        <dbReference type="ARBA" id="ARBA00022989"/>
    </source>
</evidence>
<dbReference type="PANTHER" id="PTHR37422">
    <property type="entry name" value="TEICHURONIC ACID BIOSYNTHESIS PROTEIN TUAE"/>
    <property type="match status" value="1"/>
</dbReference>
<reference evidence="8" key="1">
    <citation type="journal article" date="2019" name="Int. J. Syst. Evol. Microbiol.">
        <title>The Global Catalogue of Microorganisms (GCM) 10K type strain sequencing project: providing services to taxonomists for standard genome sequencing and annotation.</title>
        <authorList>
            <consortium name="The Broad Institute Genomics Platform"/>
            <consortium name="The Broad Institute Genome Sequencing Center for Infectious Disease"/>
            <person name="Wu L."/>
            <person name="Ma J."/>
        </authorList>
    </citation>
    <scope>NUCLEOTIDE SEQUENCE [LARGE SCALE GENOMIC DNA]</scope>
    <source>
        <strain evidence="8">CCUG 49584</strain>
    </source>
</reference>
<dbReference type="PRINTS" id="PR00303">
    <property type="entry name" value="SECYTRNLCASE"/>
</dbReference>
<feature type="transmembrane region" description="Helical" evidence="5">
    <location>
        <begin position="144"/>
        <end position="163"/>
    </location>
</feature>